<reference evidence="2" key="2">
    <citation type="journal article" date="2021" name="Genome Biol. Evol.">
        <title>Developing a high-quality reference genome for a parasitic bivalve with doubly uniparental inheritance (Bivalvia: Unionida).</title>
        <authorList>
            <person name="Smith C.H."/>
        </authorList>
    </citation>
    <scope>NUCLEOTIDE SEQUENCE</scope>
    <source>
        <strain evidence="2">CHS0354</strain>
        <tissue evidence="2">Mantle</tissue>
    </source>
</reference>
<sequence length="218" mass="25294">MTLANVLRFILLIWISSFIKAQGLCGEWGNLKEYGRNEICCDKKVVNRFDDKNQELGCCENELYYIRHIECVEGELVIFSQLEQAHPSTTQTPKGKPISRMCRARFVYRLYNITMTNSSDPKMTNSSSQKIWATVRVLSLIKLRQMAGTKWETSSWIKINVPQSQYSKYIGRNRIFVFSDKNLLRDKSLNLSQGVTIIKYKFNRKHIKRCSSTGKSSK</sequence>
<comment type="caution">
    <text evidence="2">The sequence shown here is derived from an EMBL/GenBank/DDBJ whole genome shotgun (WGS) entry which is preliminary data.</text>
</comment>
<dbReference type="Proteomes" id="UP001195483">
    <property type="component" value="Unassembled WGS sequence"/>
</dbReference>
<name>A0AAE0SBX3_9BIVA</name>
<keyword evidence="3" id="KW-1185">Reference proteome</keyword>
<gene>
    <name evidence="2" type="ORF">CHS0354_018903</name>
</gene>
<evidence type="ECO:0000256" key="1">
    <source>
        <dbReference type="SAM" id="SignalP"/>
    </source>
</evidence>
<keyword evidence="1" id="KW-0732">Signal</keyword>
<dbReference type="EMBL" id="JAEAOA010001155">
    <property type="protein sequence ID" value="KAK3589190.1"/>
    <property type="molecule type" value="Genomic_DNA"/>
</dbReference>
<reference evidence="2" key="3">
    <citation type="submission" date="2023-05" db="EMBL/GenBank/DDBJ databases">
        <authorList>
            <person name="Smith C.H."/>
        </authorList>
    </citation>
    <scope>NUCLEOTIDE SEQUENCE</scope>
    <source>
        <strain evidence="2">CHS0354</strain>
        <tissue evidence="2">Mantle</tissue>
    </source>
</reference>
<evidence type="ECO:0000313" key="3">
    <source>
        <dbReference type="Proteomes" id="UP001195483"/>
    </source>
</evidence>
<reference evidence="2" key="1">
    <citation type="journal article" date="2021" name="Genome Biol. Evol.">
        <title>A High-Quality Reference Genome for a Parasitic Bivalve with Doubly Uniparental Inheritance (Bivalvia: Unionida).</title>
        <authorList>
            <person name="Smith C.H."/>
        </authorList>
    </citation>
    <scope>NUCLEOTIDE SEQUENCE</scope>
    <source>
        <strain evidence="2">CHS0354</strain>
    </source>
</reference>
<accession>A0AAE0SBX3</accession>
<proteinExistence type="predicted"/>
<dbReference type="AlphaFoldDB" id="A0AAE0SBX3"/>
<evidence type="ECO:0000313" key="2">
    <source>
        <dbReference type="EMBL" id="KAK3589190.1"/>
    </source>
</evidence>
<feature type="chain" id="PRO_5042113897" evidence="1">
    <location>
        <begin position="22"/>
        <end position="218"/>
    </location>
</feature>
<feature type="signal peptide" evidence="1">
    <location>
        <begin position="1"/>
        <end position="21"/>
    </location>
</feature>
<organism evidence="2 3">
    <name type="scientific">Potamilus streckersoni</name>
    <dbReference type="NCBI Taxonomy" id="2493646"/>
    <lineage>
        <taxon>Eukaryota</taxon>
        <taxon>Metazoa</taxon>
        <taxon>Spiralia</taxon>
        <taxon>Lophotrochozoa</taxon>
        <taxon>Mollusca</taxon>
        <taxon>Bivalvia</taxon>
        <taxon>Autobranchia</taxon>
        <taxon>Heteroconchia</taxon>
        <taxon>Palaeoheterodonta</taxon>
        <taxon>Unionida</taxon>
        <taxon>Unionoidea</taxon>
        <taxon>Unionidae</taxon>
        <taxon>Ambleminae</taxon>
        <taxon>Lampsilini</taxon>
        <taxon>Potamilus</taxon>
    </lineage>
</organism>
<protein>
    <submittedName>
        <fullName evidence="2">Uncharacterized protein</fullName>
    </submittedName>
</protein>